<keyword evidence="3" id="KW-1185">Reference proteome</keyword>
<dbReference type="Proteomes" id="UP001187192">
    <property type="component" value="Unassembled WGS sequence"/>
</dbReference>
<protein>
    <submittedName>
        <fullName evidence="2">Uncharacterized protein</fullName>
    </submittedName>
</protein>
<evidence type="ECO:0000313" key="2">
    <source>
        <dbReference type="EMBL" id="GMN62782.1"/>
    </source>
</evidence>
<dbReference type="AlphaFoldDB" id="A0AA88J5Z7"/>
<evidence type="ECO:0000313" key="3">
    <source>
        <dbReference type="Proteomes" id="UP001187192"/>
    </source>
</evidence>
<feature type="compositionally biased region" description="Acidic residues" evidence="1">
    <location>
        <begin position="79"/>
        <end position="107"/>
    </location>
</feature>
<reference evidence="2" key="1">
    <citation type="submission" date="2023-07" db="EMBL/GenBank/DDBJ databases">
        <title>draft genome sequence of fig (Ficus carica).</title>
        <authorList>
            <person name="Takahashi T."/>
            <person name="Nishimura K."/>
        </authorList>
    </citation>
    <scope>NUCLEOTIDE SEQUENCE</scope>
</reference>
<feature type="compositionally biased region" description="Polar residues" evidence="1">
    <location>
        <begin position="166"/>
        <end position="176"/>
    </location>
</feature>
<dbReference type="EMBL" id="BTGU01000135">
    <property type="protein sequence ID" value="GMN62782.1"/>
    <property type="molecule type" value="Genomic_DNA"/>
</dbReference>
<comment type="caution">
    <text evidence="2">The sequence shown here is derived from an EMBL/GenBank/DDBJ whole genome shotgun (WGS) entry which is preliminary data.</text>
</comment>
<accession>A0AA88J5Z7</accession>
<feature type="compositionally biased region" description="Basic and acidic residues" evidence="1">
    <location>
        <begin position="151"/>
        <end position="163"/>
    </location>
</feature>
<evidence type="ECO:0000256" key="1">
    <source>
        <dbReference type="SAM" id="MobiDB-lite"/>
    </source>
</evidence>
<name>A0AA88J5Z7_FICCA</name>
<sequence>MPLESIDCKAQNEIPNWHLISHKNSTLWNTFDLAINETALDFSPVLAVVNPILEPIGVIAELVLLVALAGDGVAGAFVGDDEGEDGEGEEDDDEKEHDEEVEPEEPGDAAAGADEAGEGDDHQENAEDDHRLLQKLLADAVALPAQPDSGAEDRNRQQERYEVQDSDQVVAQSHHF</sequence>
<proteinExistence type="predicted"/>
<feature type="compositionally biased region" description="Basic and acidic residues" evidence="1">
    <location>
        <begin position="119"/>
        <end position="132"/>
    </location>
</feature>
<feature type="region of interest" description="Disordered" evidence="1">
    <location>
        <begin position="76"/>
        <end position="176"/>
    </location>
</feature>
<organism evidence="2 3">
    <name type="scientific">Ficus carica</name>
    <name type="common">Common fig</name>
    <dbReference type="NCBI Taxonomy" id="3494"/>
    <lineage>
        <taxon>Eukaryota</taxon>
        <taxon>Viridiplantae</taxon>
        <taxon>Streptophyta</taxon>
        <taxon>Embryophyta</taxon>
        <taxon>Tracheophyta</taxon>
        <taxon>Spermatophyta</taxon>
        <taxon>Magnoliopsida</taxon>
        <taxon>eudicotyledons</taxon>
        <taxon>Gunneridae</taxon>
        <taxon>Pentapetalae</taxon>
        <taxon>rosids</taxon>
        <taxon>fabids</taxon>
        <taxon>Rosales</taxon>
        <taxon>Moraceae</taxon>
        <taxon>Ficeae</taxon>
        <taxon>Ficus</taxon>
    </lineage>
</organism>
<gene>
    <name evidence="2" type="ORF">TIFTF001_031867</name>
</gene>